<accession>A0A8K0QY11</accession>
<dbReference type="OrthoDB" id="10498148at2759"/>
<evidence type="ECO:0000313" key="2">
    <source>
        <dbReference type="Proteomes" id="UP000813461"/>
    </source>
</evidence>
<proteinExistence type="predicted"/>
<dbReference type="Proteomes" id="UP000813461">
    <property type="component" value="Unassembled WGS sequence"/>
</dbReference>
<dbReference type="AlphaFoldDB" id="A0A8K0QY11"/>
<reference evidence="1" key="1">
    <citation type="journal article" date="2021" name="Nat. Commun.">
        <title>Genetic determinants of endophytism in the Arabidopsis root mycobiome.</title>
        <authorList>
            <person name="Mesny F."/>
            <person name="Miyauchi S."/>
            <person name="Thiergart T."/>
            <person name="Pickel B."/>
            <person name="Atanasova L."/>
            <person name="Karlsson M."/>
            <person name="Huettel B."/>
            <person name="Barry K.W."/>
            <person name="Haridas S."/>
            <person name="Chen C."/>
            <person name="Bauer D."/>
            <person name="Andreopoulos W."/>
            <person name="Pangilinan J."/>
            <person name="LaButti K."/>
            <person name="Riley R."/>
            <person name="Lipzen A."/>
            <person name="Clum A."/>
            <person name="Drula E."/>
            <person name="Henrissat B."/>
            <person name="Kohler A."/>
            <person name="Grigoriev I.V."/>
            <person name="Martin F.M."/>
            <person name="Hacquard S."/>
        </authorList>
    </citation>
    <scope>NUCLEOTIDE SEQUENCE</scope>
    <source>
        <strain evidence="1">MPI-SDFR-AT-0120</strain>
    </source>
</reference>
<evidence type="ECO:0000313" key="1">
    <source>
        <dbReference type="EMBL" id="KAH7074183.1"/>
    </source>
</evidence>
<sequence>MVLFANLRQRVRKLLFISIILTVLVHEPFFRTTINILINLHVAARMAFEAIHNAAVDQFPVAATWILGVWSSLHIAMTTLIHEIYQFLGPISSTIARTVLEWIKSWLRKSPLMLCSLNKWLLDLAEYLAKVIDVTEVVDASKTLMEAGACVALLCDIGEKF</sequence>
<comment type="caution">
    <text evidence="1">The sequence shown here is derived from an EMBL/GenBank/DDBJ whole genome shotgun (WGS) entry which is preliminary data.</text>
</comment>
<name>A0A8K0QY11_9PLEO</name>
<organism evidence="1 2">
    <name type="scientific">Paraphoma chrysanthemicola</name>
    <dbReference type="NCBI Taxonomy" id="798071"/>
    <lineage>
        <taxon>Eukaryota</taxon>
        <taxon>Fungi</taxon>
        <taxon>Dikarya</taxon>
        <taxon>Ascomycota</taxon>
        <taxon>Pezizomycotina</taxon>
        <taxon>Dothideomycetes</taxon>
        <taxon>Pleosporomycetidae</taxon>
        <taxon>Pleosporales</taxon>
        <taxon>Pleosporineae</taxon>
        <taxon>Phaeosphaeriaceae</taxon>
        <taxon>Paraphoma</taxon>
    </lineage>
</organism>
<keyword evidence="2" id="KW-1185">Reference proteome</keyword>
<protein>
    <submittedName>
        <fullName evidence="1">Uncharacterized protein</fullName>
    </submittedName>
</protein>
<gene>
    <name evidence="1" type="ORF">FB567DRAFT_597340</name>
</gene>
<dbReference type="EMBL" id="JAGMVJ010000021">
    <property type="protein sequence ID" value="KAH7074183.1"/>
    <property type="molecule type" value="Genomic_DNA"/>
</dbReference>